<protein>
    <recommendedName>
        <fullName evidence="4">RAP domain-containing protein</fullName>
    </recommendedName>
</protein>
<proteinExistence type="predicted"/>
<evidence type="ECO:0000313" key="3">
    <source>
        <dbReference type="Proteomes" id="UP001165080"/>
    </source>
</evidence>
<name>A0A9W6F645_9CHLO</name>
<gene>
    <name evidence="2" type="primary">PLEST002580</name>
    <name evidence="2" type="ORF">PLESTB_001257300</name>
</gene>
<dbReference type="PANTHER" id="PTHR21228:SF40">
    <property type="entry name" value="LD45607P"/>
    <property type="match status" value="1"/>
</dbReference>
<dbReference type="OrthoDB" id="531704at2759"/>
<reference evidence="2 3" key="1">
    <citation type="journal article" date="2023" name="Commun. Biol.">
        <title>Reorganization of the ancestral sex-determining regions during the evolution of trioecy in Pleodorina starrii.</title>
        <authorList>
            <person name="Takahashi K."/>
            <person name="Suzuki S."/>
            <person name="Kawai-Toyooka H."/>
            <person name="Yamamoto K."/>
            <person name="Hamaji T."/>
            <person name="Ootsuki R."/>
            <person name="Yamaguchi H."/>
            <person name="Kawachi M."/>
            <person name="Higashiyama T."/>
            <person name="Nozaki H."/>
        </authorList>
    </citation>
    <scope>NUCLEOTIDE SEQUENCE [LARGE SCALE GENOMIC DNA]</scope>
    <source>
        <strain evidence="2 3">NIES-4479</strain>
    </source>
</reference>
<evidence type="ECO:0000313" key="2">
    <source>
        <dbReference type="EMBL" id="GLC57719.1"/>
    </source>
</evidence>
<accession>A0A9W6F645</accession>
<dbReference type="PANTHER" id="PTHR21228">
    <property type="entry name" value="FAST LEU-RICH DOMAIN-CONTAINING"/>
    <property type="match status" value="1"/>
</dbReference>
<dbReference type="Proteomes" id="UP001165080">
    <property type="component" value="Unassembled WGS sequence"/>
</dbReference>
<comment type="caution">
    <text evidence="2">The sequence shown here is derived from an EMBL/GenBank/DDBJ whole genome shotgun (WGS) entry which is preliminary data.</text>
</comment>
<dbReference type="AlphaFoldDB" id="A0A9W6F645"/>
<sequence>MWRPGLGEAVAALHGGCVYFTGSSSLKFALQSAITVTQGARAAVGIKQHCGEGLLCARTGLDGAAPRNCALTRSDDTHAHCSPSSYAHGTPTVPDRLLPQSVWTTRAVGLCVSPVPLRQRPAGEIPLSAVRHVALTPALLFESTPNVVRGRGMMGGWPARSLHGMVSVMTAAESARDLLAAISNPVSYVELASHLARDYSVELFGSLSGLVLSHLEELNGPELSNLLWAYSTVGHRDAGLATSVVAALSGKLSELGPAELANALWALPRLGLYDPQFVLAASEHVWDGLPSSTPRQLTAIVQSYAWFRQQDPHLEDDEDLLRGIAARFRAQLPTASATDVALVLSGMAHLRRADAALLEDACGALRAVADDADLHSLAEAIWSCAIIQHRDLVLMEQVAERVAEVLRQATGLVPAAVPVAAAHATRGGAPAALQPSAGAGAATQATDVAGTCGRPADAVDEAVAESGRAASRQSQAQAPMRGPGGGAAIHVAGLWPTLPGPGGRRHTCVLYERFNPSLPDNWQGASAASNAAGTAGGPAVVSGDPAGGTGAPSLVHAAAKPEMVPGLSQAAVEQQLAGGSDVAALLDPDVVSKLLWSYGVLHCYSNSLYTLLFRQLQRLQPDAMSWSALARLMAAQAKVLELQPSPGICRINPLEAESVTAWARMLRTRVPAHKLPERYLAPGFVAFHAAQRIRDNAGPDAMGAPLAAAGSESTAAHQLTGAPLGRVALQEEVASALRDMGLQLRPSASVDGLFNLEHTILINGLTICLEVLSARCCTLHPPHRPMGPAVARLRSLEFRGWTPLVVPFDEWAALAPEDSPLAWVRQQGPDGETERLRAQQEAVAARQLYLRRKLEDLLGEKLPPMPLNVPKRRKC</sequence>
<dbReference type="GO" id="GO:1901259">
    <property type="term" value="P:chloroplast rRNA processing"/>
    <property type="evidence" value="ECO:0007669"/>
    <property type="project" value="TreeGrafter"/>
</dbReference>
<dbReference type="GO" id="GO:0009507">
    <property type="term" value="C:chloroplast"/>
    <property type="evidence" value="ECO:0007669"/>
    <property type="project" value="GOC"/>
</dbReference>
<dbReference type="GO" id="GO:0044528">
    <property type="term" value="P:regulation of mitochondrial mRNA stability"/>
    <property type="evidence" value="ECO:0007669"/>
    <property type="project" value="TreeGrafter"/>
</dbReference>
<dbReference type="EMBL" id="BRXU01000019">
    <property type="protein sequence ID" value="GLC57719.1"/>
    <property type="molecule type" value="Genomic_DNA"/>
</dbReference>
<dbReference type="GO" id="GO:0003723">
    <property type="term" value="F:RNA binding"/>
    <property type="evidence" value="ECO:0007669"/>
    <property type="project" value="TreeGrafter"/>
</dbReference>
<organism evidence="2 3">
    <name type="scientific">Pleodorina starrii</name>
    <dbReference type="NCBI Taxonomy" id="330485"/>
    <lineage>
        <taxon>Eukaryota</taxon>
        <taxon>Viridiplantae</taxon>
        <taxon>Chlorophyta</taxon>
        <taxon>core chlorophytes</taxon>
        <taxon>Chlorophyceae</taxon>
        <taxon>CS clade</taxon>
        <taxon>Chlamydomonadales</taxon>
        <taxon>Volvocaceae</taxon>
        <taxon>Pleodorina</taxon>
    </lineage>
</organism>
<dbReference type="InterPro" id="IPR050870">
    <property type="entry name" value="FAST_kinase"/>
</dbReference>
<keyword evidence="3" id="KW-1185">Reference proteome</keyword>
<feature type="region of interest" description="Disordered" evidence="1">
    <location>
        <begin position="462"/>
        <end position="485"/>
    </location>
</feature>
<dbReference type="GO" id="GO:0000963">
    <property type="term" value="P:mitochondrial RNA processing"/>
    <property type="evidence" value="ECO:0007669"/>
    <property type="project" value="TreeGrafter"/>
</dbReference>
<evidence type="ECO:0000256" key="1">
    <source>
        <dbReference type="SAM" id="MobiDB-lite"/>
    </source>
</evidence>
<feature type="compositionally biased region" description="Low complexity" evidence="1">
    <location>
        <begin position="468"/>
        <end position="478"/>
    </location>
</feature>
<dbReference type="GO" id="GO:0035770">
    <property type="term" value="C:ribonucleoprotein granule"/>
    <property type="evidence" value="ECO:0007669"/>
    <property type="project" value="TreeGrafter"/>
</dbReference>
<evidence type="ECO:0008006" key="4">
    <source>
        <dbReference type="Google" id="ProtNLM"/>
    </source>
</evidence>
<dbReference type="GO" id="GO:0005759">
    <property type="term" value="C:mitochondrial matrix"/>
    <property type="evidence" value="ECO:0007669"/>
    <property type="project" value="TreeGrafter"/>
</dbReference>